<dbReference type="GO" id="GO:0050797">
    <property type="term" value="F:thymidylate synthase (FAD) activity"/>
    <property type="evidence" value="ECO:0007669"/>
    <property type="project" value="InterPro"/>
</dbReference>
<dbReference type="STRING" id="1801743.A2824_02150"/>
<dbReference type="InterPro" id="IPR003669">
    <property type="entry name" value="Thymidylate_synthase_ThyX"/>
</dbReference>
<dbReference type="Gene3D" id="3.30.1360.170">
    <property type="match status" value="1"/>
</dbReference>
<dbReference type="SUPFAM" id="SSF69796">
    <property type="entry name" value="Thymidylate synthase-complementing protein Thy1"/>
    <property type="match status" value="2"/>
</dbReference>
<evidence type="ECO:0000313" key="2">
    <source>
        <dbReference type="Proteomes" id="UP000178059"/>
    </source>
</evidence>
<dbReference type="GO" id="GO:0050660">
    <property type="term" value="F:flavin adenine dinucleotide binding"/>
    <property type="evidence" value="ECO:0007669"/>
    <property type="project" value="InterPro"/>
</dbReference>
<protein>
    <submittedName>
        <fullName evidence="1">Uncharacterized protein</fullName>
    </submittedName>
</protein>
<name>A0A1F6VLT8_9BACT</name>
<dbReference type="AlphaFoldDB" id="A0A1F6VLT8"/>
<evidence type="ECO:0000313" key="1">
    <source>
        <dbReference type="EMBL" id="OGI70506.1"/>
    </source>
</evidence>
<dbReference type="GO" id="GO:0006231">
    <property type="term" value="P:dTMP biosynthetic process"/>
    <property type="evidence" value="ECO:0007669"/>
    <property type="project" value="InterPro"/>
</dbReference>
<dbReference type="InterPro" id="IPR036098">
    <property type="entry name" value="Thymidylate_synthase_ThyX_sf"/>
</dbReference>
<proteinExistence type="predicted"/>
<comment type="caution">
    <text evidence="1">The sequence shown here is derived from an EMBL/GenBank/DDBJ whole genome shotgun (WGS) entry which is preliminary data.</text>
</comment>
<accession>A0A1F6VLT8</accession>
<dbReference type="Proteomes" id="UP000178059">
    <property type="component" value="Unassembled WGS sequence"/>
</dbReference>
<dbReference type="Pfam" id="PF02511">
    <property type="entry name" value="Thy1"/>
    <property type="match status" value="1"/>
</dbReference>
<sequence length="505" mass="58701">MKKLSRDEVAKLLEEALDHTETSGKDEILNSIHVAESRTGARLITITGGMLQNPENQAMLQALNSREAGGFVKNLTEVIKRGSEKFMEKFFVGYGHKSIGDCGVVPLWIDGLSMVATKQFENWPLFSGQETSTRYVDVTGVGWLNPLSLKKTFGNSAIKQFYEAFDWLFSFYKDALPKMKETVRARFPRENESESQYENAVHAKTCDILGAYLPCGAKTNMSIIMNIRQLGEHLQQMSFDPLPEVSWLAEDCMEFLHAIYPSSFPPKLYEGQAEYWKKVRKETAYFLTLENYPEYRFGHDLTDFETVWKNWSWALKERPKGCELPKEMRKLGNCRVTHLQDYRSMRDGYRHRDGTNRVPCAVMNFGMEDWYEKQMIFNEDLYRKSLNVLYKIEKFYSKNTKDCYRHTVWGFPFVSNKSTLLEFQYIVPMGYRQPCERTLTFPSTVYYVELRTGTRVHPTERAVALKVTKSLRENFPGITLYVDESESEWDIKRGKDVIAVRYSSI</sequence>
<organism evidence="1 2">
    <name type="scientific">Candidatus Nomurabacteria bacterium RIFCSPHIGHO2_01_FULL_42_16</name>
    <dbReference type="NCBI Taxonomy" id="1801743"/>
    <lineage>
        <taxon>Bacteria</taxon>
        <taxon>Candidatus Nomuraibacteriota</taxon>
    </lineage>
</organism>
<dbReference type="EMBL" id="MFTT01000005">
    <property type="protein sequence ID" value="OGI70506.1"/>
    <property type="molecule type" value="Genomic_DNA"/>
</dbReference>
<reference evidence="1 2" key="1">
    <citation type="journal article" date="2016" name="Nat. Commun.">
        <title>Thousands of microbial genomes shed light on interconnected biogeochemical processes in an aquifer system.</title>
        <authorList>
            <person name="Anantharaman K."/>
            <person name="Brown C.T."/>
            <person name="Hug L.A."/>
            <person name="Sharon I."/>
            <person name="Castelle C.J."/>
            <person name="Probst A.J."/>
            <person name="Thomas B.C."/>
            <person name="Singh A."/>
            <person name="Wilkins M.J."/>
            <person name="Karaoz U."/>
            <person name="Brodie E.L."/>
            <person name="Williams K.H."/>
            <person name="Hubbard S.S."/>
            <person name="Banfield J.F."/>
        </authorList>
    </citation>
    <scope>NUCLEOTIDE SEQUENCE [LARGE SCALE GENOMIC DNA]</scope>
</reference>
<gene>
    <name evidence="1" type="ORF">A2824_02150</name>
</gene>
<dbReference type="PROSITE" id="PS51331">
    <property type="entry name" value="THYX"/>
    <property type="match status" value="1"/>
</dbReference>